<dbReference type="InterPro" id="IPR036866">
    <property type="entry name" value="RibonucZ/Hydroxyglut_hydro"/>
</dbReference>
<dbReference type="RefSeq" id="WP_103905009.1">
    <property type="nucleotide sequence ID" value="NZ_CP049246.1"/>
</dbReference>
<evidence type="ECO:0000259" key="1">
    <source>
        <dbReference type="SMART" id="SM00849"/>
    </source>
</evidence>
<dbReference type="SUPFAM" id="SSF56281">
    <property type="entry name" value="Metallo-hydrolase/oxidoreductase"/>
    <property type="match status" value="1"/>
</dbReference>
<sequence length="276" mass="30499">MVRYAALASGSNGNSYFVAKDDTAILVDVGINNKHLHLRMASLQINPASISAIFITHEHTDHICGLSVFAKRYQIPVYITRGTYESSRLQLPDYLVNFISPNAAVTVGSLTVYGIPKYHDAKEPCSFLVSDGQINVAVMTDLGRVCDNVKKAIRIADVLFLEANYDEDMLRNGRYPYYLKNRISGGWGHISNAASVAALIESKSNRLKHVILGHLSGENNTVGLVEEVFAPHCTDVKMSVAKRTEPTSLFEISLMPMPELHVETFHYQSIEIISVG</sequence>
<reference evidence="3" key="1">
    <citation type="submission" date="2016-10" db="EMBL/GenBank/DDBJ databases">
        <authorList>
            <person name="Varghese N."/>
            <person name="Submissions S."/>
        </authorList>
    </citation>
    <scope>NUCLEOTIDE SEQUENCE [LARGE SCALE GENOMIC DNA]</scope>
    <source>
        <strain evidence="3">DSM 22361</strain>
    </source>
</reference>
<protein>
    <submittedName>
        <fullName evidence="2">Phosphoribosyl 1,2-cyclic phosphodiesterase</fullName>
    </submittedName>
</protein>
<evidence type="ECO:0000313" key="2">
    <source>
        <dbReference type="EMBL" id="SEF53401.1"/>
    </source>
</evidence>
<dbReference type="EMBL" id="FNUT01000001">
    <property type="protein sequence ID" value="SEF53401.1"/>
    <property type="molecule type" value="Genomic_DNA"/>
</dbReference>
<gene>
    <name evidence="2" type="ORF">SAMN05421877_101367</name>
</gene>
<dbReference type="Pfam" id="PF12706">
    <property type="entry name" value="Lactamase_B_2"/>
    <property type="match status" value="1"/>
</dbReference>
<accession>A0A1H5SU62</accession>
<dbReference type="AlphaFoldDB" id="A0A1H5SU62"/>
<dbReference type="Gene3D" id="3.60.15.10">
    <property type="entry name" value="Ribonuclease Z/Hydroxyacylglutathione hydrolase-like"/>
    <property type="match status" value="1"/>
</dbReference>
<feature type="domain" description="Metallo-beta-lactamase" evidence="1">
    <location>
        <begin position="12"/>
        <end position="187"/>
    </location>
</feature>
<dbReference type="Proteomes" id="UP000236731">
    <property type="component" value="Unassembled WGS sequence"/>
</dbReference>
<name>A0A1H5SU62_9SPHI</name>
<dbReference type="PANTHER" id="PTHR47619">
    <property type="entry name" value="METALLO-HYDROLASE YYCJ-RELATED"/>
    <property type="match status" value="1"/>
</dbReference>
<dbReference type="SMART" id="SM00849">
    <property type="entry name" value="Lactamase_B"/>
    <property type="match status" value="1"/>
</dbReference>
<dbReference type="PANTHER" id="PTHR47619:SF1">
    <property type="entry name" value="EXODEOXYRIBONUCLEASE WALJ"/>
    <property type="match status" value="1"/>
</dbReference>
<evidence type="ECO:0000313" key="3">
    <source>
        <dbReference type="Proteomes" id="UP000236731"/>
    </source>
</evidence>
<dbReference type="OrthoDB" id="9781189at2"/>
<organism evidence="2 3">
    <name type="scientific">Sphingobacterium lactis</name>
    <dbReference type="NCBI Taxonomy" id="797291"/>
    <lineage>
        <taxon>Bacteria</taxon>
        <taxon>Pseudomonadati</taxon>
        <taxon>Bacteroidota</taxon>
        <taxon>Sphingobacteriia</taxon>
        <taxon>Sphingobacteriales</taxon>
        <taxon>Sphingobacteriaceae</taxon>
        <taxon>Sphingobacterium</taxon>
    </lineage>
</organism>
<keyword evidence="3" id="KW-1185">Reference proteome</keyword>
<dbReference type="InterPro" id="IPR052533">
    <property type="entry name" value="WalJ/YycJ-like"/>
</dbReference>
<proteinExistence type="predicted"/>
<dbReference type="InterPro" id="IPR001279">
    <property type="entry name" value="Metallo-B-lactamas"/>
</dbReference>